<evidence type="ECO:0000256" key="2">
    <source>
        <dbReference type="ARBA" id="ARBA00022448"/>
    </source>
</evidence>
<sequence length="408" mass="45001">MKNIRTIAYASVAAVSLSLALPAFAQDPVNIQLWAVDRPDQPAPQLIDEFNESQDEIHVEYRQLQFSDLLSDVMRAYAVGKAPDIYAVDVPFNAMMASKGALMDLTEMVENSDVINIDDYYPGPVESATWDGKLYGVPKSTNTIALFYNEDMFEAAGIDEPPQTWDELYQDAQALTDKDAGVYGLAFSAQANEEGTFQFLPWVQMAGGSWDDVNGPGAVEALTLWKKFLDEGLASPDTISRSQWVSTSTFISGNAAMAISGPWELDRMVREADFNWNVALLPVPEEGAPRSSAMGDYNWVLFKSTEHPEETFKVLEYIASKDPEMFQRFGQLPPEDNVEIPSTGNEELDQALSTFQEQLKYAQPRGPSPEWPAISKAVQDALQAALTGSQTPQQALDAAQAKIDKVTN</sequence>
<keyword evidence="2" id="KW-0813">Transport</keyword>
<keyword evidence="4" id="KW-0574">Periplasm</keyword>
<dbReference type="EMBL" id="JBEPLY010000006">
    <property type="protein sequence ID" value="MET3600202.1"/>
    <property type="molecule type" value="Genomic_DNA"/>
</dbReference>
<evidence type="ECO:0000313" key="7">
    <source>
        <dbReference type="Proteomes" id="UP001549164"/>
    </source>
</evidence>
<dbReference type="CDD" id="cd13585">
    <property type="entry name" value="PBP2_TMBP_like"/>
    <property type="match status" value="1"/>
</dbReference>
<comment type="caution">
    <text evidence="6">The sequence shown here is derived from an EMBL/GenBank/DDBJ whole genome shotgun (WGS) entry which is preliminary data.</text>
</comment>
<proteinExistence type="inferred from homology"/>
<feature type="signal peptide" evidence="5">
    <location>
        <begin position="1"/>
        <end position="25"/>
    </location>
</feature>
<dbReference type="PANTHER" id="PTHR30061:SF50">
    <property type="entry name" value="MALTOSE_MALTODEXTRIN-BINDING PERIPLASMIC PROTEIN"/>
    <property type="match status" value="1"/>
</dbReference>
<feature type="chain" id="PRO_5045728614" evidence="5">
    <location>
        <begin position="26"/>
        <end position="408"/>
    </location>
</feature>
<evidence type="ECO:0000256" key="5">
    <source>
        <dbReference type="SAM" id="SignalP"/>
    </source>
</evidence>
<evidence type="ECO:0000256" key="3">
    <source>
        <dbReference type="ARBA" id="ARBA00022729"/>
    </source>
</evidence>
<gene>
    <name evidence="6" type="ORF">ABID12_002147</name>
</gene>
<evidence type="ECO:0000256" key="1">
    <source>
        <dbReference type="ARBA" id="ARBA00008520"/>
    </source>
</evidence>
<evidence type="ECO:0000313" key="6">
    <source>
        <dbReference type="EMBL" id="MET3600202.1"/>
    </source>
</evidence>
<name>A0ABV2ID81_9HYPH</name>
<organism evidence="6 7">
    <name type="scientific">Martelella mangrovi</name>
    <dbReference type="NCBI Taxonomy" id="1397477"/>
    <lineage>
        <taxon>Bacteria</taxon>
        <taxon>Pseudomonadati</taxon>
        <taxon>Pseudomonadota</taxon>
        <taxon>Alphaproteobacteria</taxon>
        <taxon>Hyphomicrobiales</taxon>
        <taxon>Aurantimonadaceae</taxon>
        <taxon>Martelella</taxon>
    </lineage>
</organism>
<dbReference type="Proteomes" id="UP001549164">
    <property type="component" value="Unassembled WGS sequence"/>
</dbReference>
<dbReference type="InterPro" id="IPR006059">
    <property type="entry name" value="SBP"/>
</dbReference>
<evidence type="ECO:0000256" key="4">
    <source>
        <dbReference type="ARBA" id="ARBA00022764"/>
    </source>
</evidence>
<dbReference type="Pfam" id="PF01547">
    <property type="entry name" value="SBP_bac_1"/>
    <property type="match status" value="1"/>
</dbReference>
<keyword evidence="3 5" id="KW-0732">Signal</keyword>
<dbReference type="SUPFAM" id="SSF53850">
    <property type="entry name" value="Periplasmic binding protein-like II"/>
    <property type="match status" value="1"/>
</dbReference>
<dbReference type="Gene3D" id="3.40.190.10">
    <property type="entry name" value="Periplasmic binding protein-like II"/>
    <property type="match status" value="2"/>
</dbReference>
<reference evidence="6 7" key="1">
    <citation type="submission" date="2024-06" db="EMBL/GenBank/DDBJ databases">
        <title>Genomic Encyclopedia of Type Strains, Phase IV (KMG-IV): sequencing the most valuable type-strain genomes for metagenomic binning, comparative biology and taxonomic classification.</title>
        <authorList>
            <person name="Goeker M."/>
        </authorList>
    </citation>
    <scope>NUCLEOTIDE SEQUENCE [LARGE SCALE GENOMIC DNA]</scope>
    <source>
        <strain evidence="6 7">DSM 28102</strain>
    </source>
</reference>
<dbReference type="PANTHER" id="PTHR30061">
    <property type="entry name" value="MALTOSE-BINDING PERIPLASMIC PROTEIN"/>
    <property type="match status" value="1"/>
</dbReference>
<accession>A0ABV2ID81</accession>
<comment type="similarity">
    <text evidence="1">Belongs to the bacterial solute-binding protein 1 family.</text>
</comment>
<keyword evidence="6" id="KW-0762">Sugar transport</keyword>
<keyword evidence="7" id="KW-1185">Reference proteome</keyword>
<protein>
    <submittedName>
        <fullName evidence="6">Multiple sugar transport system substrate-binding protein</fullName>
    </submittedName>
</protein>